<organism evidence="4 5">
    <name type="scientific">Umbra pygmaea</name>
    <name type="common">Eastern mudminnow</name>
    <dbReference type="NCBI Taxonomy" id="75934"/>
    <lineage>
        <taxon>Eukaryota</taxon>
        <taxon>Metazoa</taxon>
        <taxon>Chordata</taxon>
        <taxon>Craniata</taxon>
        <taxon>Vertebrata</taxon>
        <taxon>Euteleostomi</taxon>
        <taxon>Actinopterygii</taxon>
        <taxon>Neopterygii</taxon>
        <taxon>Teleostei</taxon>
        <taxon>Protacanthopterygii</taxon>
        <taxon>Esociformes</taxon>
        <taxon>Umbridae</taxon>
        <taxon>Umbra</taxon>
    </lineage>
</organism>
<feature type="domain" description="Rho-GAP" evidence="3">
    <location>
        <begin position="17"/>
        <end position="212"/>
    </location>
</feature>
<feature type="compositionally biased region" description="Polar residues" evidence="2">
    <location>
        <begin position="740"/>
        <end position="760"/>
    </location>
</feature>
<feature type="compositionally biased region" description="Basic and acidic residues" evidence="2">
    <location>
        <begin position="988"/>
        <end position="997"/>
    </location>
</feature>
<dbReference type="Proteomes" id="UP001557470">
    <property type="component" value="Unassembled WGS sequence"/>
</dbReference>
<evidence type="ECO:0000259" key="3">
    <source>
        <dbReference type="PROSITE" id="PS50238"/>
    </source>
</evidence>
<keyword evidence="1" id="KW-0343">GTPase activation</keyword>
<dbReference type="EMBL" id="JAGEUA010000009">
    <property type="protein sequence ID" value="KAL0966292.1"/>
    <property type="molecule type" value="Genomic_DNA"/>
</dbReference>
<feature type="compositionally biased region" description="Gly residues" evidence="2">
    <location>
        <begin position="446"/>
        <end position="457"/>
    </location>
</feature>
<dbReference type="Gene3D" id="1.10.555.10">
    <property type="entry name" value="Rho GTPase activation protein"/>
    <property type="match status" value="1"/>
</dbReference>
<feature type="region of interest" description="Disordered" evidence="2">
    <location>
        <begin position="683"/>
        <end position="724"/>
    </location>
</feature>
<reference evidence="4 5" key="1">
    <citation type="submission" date="2024-06" db="EMBL/GenBank/DDBJ databases">
        <authorList>
            <person name="Pan Q."/>
            <person name="Wen M."/>
            <person name="Jouanno E."/>
            <person name="Zahm M."/>
            <person name="Klopp C."/>
            <person name="Cabau C."/>
            <person name="Louis A."/>
            <person name="Berthelot C."/>
            <person name="Parey E."/>
            <person name="Roest Crollius H."/>
            <person name="Montfort J."/>
            <person name="Robinson-Rechavi M."/>
            <person name="Bouchez O."/>
            <person name="Lampietro C."/>
            <person name="Lopez Roques C."/>
            <person name="Donnadieu C."/>
            <person name="Postlethwait J."/>
            <person name="Bobe J."/>
            <person name="Verreycken H."/>
            <person name="Guiguen Y."/>
        </authorList>
    </citation>
    <scope>NUCLEOTIDE SEQUENCE [LARGE SCALE GENOMIC DNA]</scope>
    <source>
        <strain evidence="4">Up_M1</strain>
        <tissue evidence="4">Testis</tissue>
    </source>
</reference>
<dbReference type="PROSITE" id="PS50238">
    <property type="entry name" value="RHOGAP"/>
    <property type="match status" value="1"/>
</dbReference>
<dbReference type="InterPro" id="IPR000198">
    <property type="entry name" value="RhoGAP_dom"/>
</dbReference>
<feature type="region of interest" description="Disordered" evidence="2">
    <location>
        <begin position="393"/>
        <end position="413"/>
    </location>
</feature>
<comment type="caution">
    <text evidence="4">The sequence shown here is derived from an EMBL/GenBank/DDBJ whole genome shotgun (WGS) entry which is preliminary data.</text>
</comment>
<feature type="region of interest" description="Disordered" evidence="2">
    <location>
        <begin position="446"/>
        <end position="584"/>
    </location>
</feature>
<proteinExistence type="predicted"/>
<dbReference type="FunFam" id="1.10.555.10:FF:000002">
    <property type="entry name" value="rho GTPase-activating protein 32 isoform X1"/>
    <property type="match status" value="1"/>
</dbReference>
<feature type="compositionally biased region" description="Basic and acidic residues" evidence="2">
    <location>
        <begin position="842"/>
        <end position="853"/>
    </location>
</feature>
<dbReference type="SUPFAM" id="SSF48350">
    <property type="entry name" value="GTPase activation domain, GAP"/>
    <property type="match status" value="1"/>
</dbReference>
<feature type="compositionally biased region" description="Acidic residues" evidence="2">
    <location>
        <begin position="535"/>
        <end position="557"/>
    </location>
</feature>
<dbReference type="PANTHER" id="PTHR15729">
    <property type="entry name" value="CDC42 GTPASE-ACTIVATING PROTEIN"/>
    <property type="match status" value="1"/>
</dbReference>
<feature type="compositionally biased region" description="Basic and acidic residues" evidence="2">
    <location>
        <begin position="971"/>
        <end position="980"/>
    </location>
</feature>
<feature type="region of interest" description="Disordered" evidence="2">
    <location>
        <begin position="285"/>
        <end position="335"/>
    </location>
</feature>
<feature type="compositionally biased region" description="Polar residues" evidence="2">
    <location>
        <begin position="867"/>
        <end position="883"/>
    </location>
</feature>
<keyword evidence="5" id="KW-1185">Reference proteome</keyword>
<feature type="region of interest" description="Disordered" evidence="2">
    <location>
        <begin position="608"/>
        <end position="671"/>
    </location>
</feature>
<gene>
    <name evidence="4" type="ORF">UPYG_G00293460</name>
</gene>
<protein>
    <recommendedName>
        <fullName evidence="3">Rho-GAP domain-containing protein</fullName>
    </recommendedName>
</protein>
<dbReference type="AlphaFoldDB" id="A0ABD0WRK0"/>
<feature type="region of interest" description="Disordered" evidence="2">
    <location>
        <begin position="943"/>
        <end position="1012"/>
    </location>
</feature>
<evidence type="ECO:0000256" key="2">
    <source>
        <dbReference type="SAM" id="MobiDB-lite"/>
    </source>
</evidence>
<evidence type="ECO:0000313" key="4">
    <source>
        <dbReference type="EMBL" id="KAL0966292.1"/>
    </source>
</evidence>
<evidence type="ECO:0000256" key="1">
    <source>
        <dbReference type="ARBA" id="ARBA00022468"/>
    </source>
</evidence>
<sequence>MRRLRRKAGNSDKVFGCDLLEHLAASCQEVPQVLRSCSEFIEEHGVVDGIYRLSGVSSNTQKLRSEFDSEGTPDLNKDIYLQDIHCVSSLCKAYFRELPNPLLTYQLYDKYAEAVAIQLEEERLVKIKEVLKELPAPHYRTLEFLMRHLVRMASHSSHTNMHARNLAIVWAPNLLRSKDIEASGFNGTAAFMEVRVQSIVVEFILTHVPQLFPDSSVGSERRKSLPSPSIQNPEEPFFRSLPFQLGNISPGDGPPAMRSYHAIIDGTDKRKGSLKGRKWKSIFNLGGRLHDPRRRNKNSKDKEKTVLRPAKSMDSLSSGPYLHEGTKQHLSTAMSPLAPTSPCLTGGADTGASSSSVGSGYAVTYRRGQGASVSVVSGGGGTQGTYSRLDCCGGNSTDALQPPSRSPGLSSKADRRAGIHISGPFSVTVPLHVTSGLAFRVLQGGGADIGTYRGGQEGGDKEDGMEGEKNKERDGERQSQVKVLGEGVTERGNKQDEALTVERQDDERMEKKEDEQEEKGVEVNGGSTSKSAEEREGDVDAEIGDVEEEQDDEEGEYMDMKGSVQTLLEPPDVSYYPMDYDGSEQDCPLDFQDTFGFLDLMDSSGSQMFQEFSVEPHHGEDEDEYEDEVEQRSPGLSPYQPDPVPEPPRNTHTHLQTHTLTHRPLRLDQFGQINKSMSLPYMSRPFLPALSSSSEDDADDDVDGDDDDYDKDDDDDEEDNDMFCKSLPSSLVFNRMTWNGPNTDLENILSATPGPSQLLDSGSDDRPILIGQSQSSEVEKDIESPECCDPSEEVLSHSNADGENMMEAMESEEDRCQETGSQEKPQEGTLTNTSSESNEVEESCHNVKNRIMEQEVAPAEIERDVASASTSPGCESSLQTTADGQGEDTRLPLQVRDEDEVLKSSCGGVILKSSNEETVIEDKAAEAGEYLLTVSHTVSCAEEPEDIMKEKPEDISGGSAGGVLEQPKSSVKREMVGDGEEKTEEEDMKQNEDRNEQNEIVVEEVGAVNEDI</sequence>
<dbReference type="InterPro" id="IPR008936">
    <property type="entry name" value="Rho_GTPase_activation_prot"/>
</dbReference>
<accession>A0ABD0WRK0</accession>
<feature type="compositionally biased region" description="Acidic residues" evidence="2">
    <location>
        <begin position="694"/>
        <end position="721"/>
    </location>
</feature>
<dbReference type="InterPro" id="IPR051576">
    <property type="entry name" value="PX-Rho_GAP"/>
</dbReference>
<feature type="compositionally biased region" description="Basic and acidic residues" evidence="2">
    <location>
        <begin position="458"/>
        <end position="479"/>
    </location>
</feature>
<dbReference type="Pfam" id="PF00620">
    <property type="entry name" value="RhoGAP"/>
    <property type="match status" value="1"/>
</dbReference>
<evidence type="ECO:0000313" key="5">
    <source>
        <dbReference type="Proteomes" id="UP001557470"/>
    </source>
</evidence>
<dbReference type="GO" id="GO:0005096">
    <property type="term" value="F:GTPase activator activity"/>
    <property type="evidence" value="ECO:0007669"/>
    <property type="project" value="UniProtKB-KW"/>
</dbReference>
<dbReference type="CDD" id="cd04384">
    <property type="entry name" value="RhoGAP_CdGAP"/>
    <property type="match status" value="1"/>
</dbReference>
<dbReference type="SMART" id="SM00324">
    <property type="entry name" value="RhoGAP"/>
    <property type="match status" value="1"/>
</dbReference>
<feature type="compositionally biased region" description="Basic and acidic residues" evidence="2">
    <location>
        <begin position="488"/>
        <end position="521"/>
    </location>
</feature>
<dbReference type="PANTHER" id="PTHR15729:SF12">
    <property type="entry name" value="RHO GTPASE-ACTIVATING PROTEIN 30"/>
    <property type="match status" value="1"/>
</dbReference>
<feature type="region of interest" description="Disordered" evidence="2">
    <location>
        <begin position="740"/>
        <end position="902"/>
    </location>
</feature>
<name>A0ABD0WRK0_UMBPY</name>